<protein>
    <submittedName>
        <fullName evidence="3">THO complex subunit 7</fullName>
    </submittedName>
</protein>
<dbReference type="FunCoup" id="O45361">
    <property type="interactions" value="1"/>
</dbReference>
<dbReference type="KEGG" id="cel:CELE_F14H3.5"/>
<name>O45361_CAEEL</name>
<dbReference type="WormBase" id="F14H3.5">
    <property type="protein sequence ID" value="CE45322"/>
    <property type="gene ID" value="WBGene00008824"/>
</dbReference>
<feature type="compositionally biased region" description="Basic and acidic residues" evidence="2">
    <location>
        <begin position="10"/>
        <end position="21"/>
    </location>
</feature>
<keyword evidence="4" id="KW-1185">Reference proteome</keyword>
<proteinExistence type="predicted"/>
<dbReference type="CTD" id="184491"/>
<dbReference type="EMBL" id="BX284605">
    <property type="protein sequence ID" value="CAB05481.3"/>
    <property type="molecule type" value="Genomic_DNA"/>
</dbReference>
<dbReference type="GeneID" id="184491"/>
<dbReference type="STRING" id="6239.F14H3.5.1"/>
<evidence type="ECO:0000256" key="2">
    <source>
        <dbReference type="SAM" id="MobiDB-lite"/>
    </source>
</evidence>
<feature type="coiled-coil region" evidence="1">
    <location>
        <begin position="70"/>
        <end position="104"/>
    </location>
</feature>
<feature type="region of interest" description="Disordered" evidence="2">
    <location>
        <begin position="180"/>
        <end position="224"/>
    </location>
</feature>
<sequence>MSEPSNNSEKVPDEVQEIRDNSEDELEAEILREQPGLTMSTHPSFNKEAENTFNSIQRCTTTLKGFQKSYDELKLQRKQSLQTIRQHEADIQQLEQGIRVHTAAFQLLRRLLSEIRRPNQILQEALQARHIEIEAFDDEAERLNVLIVEERRNLVELQAARKIRKSYLIVFQKQIAQLKAENKDEEATPAQEQMTKKSLKRRRDDEDDETGPSARRAPNSVGAF</sequence>
<dbReference type="SMR" id="O45361"/>
<gene>
    <name evidence="3" type="ORF">CELE_F14H3.5</name>
    <name evidence="3 5" type="ORF">F14H3.5</name>
</gene>
<dbReference type="PhylomeDB" id="O45361"/>
<evidence type="ECO:0000313" key="3">
    <source>
        <dbReference type="EMBL" id="CAB05481.3"/>
    </source>
</evidence>
<reference evidence="3 4" key="1">
    <citation type="journal article" date="1998" name="Science">
        <title>Genome sequence of the nematode C. elegans: a platform for investigating biology.</title>
        <authorList>
            <consortium name="The C. elegans sequencing consortium"/>
            <person name="Sulson J.E."/>
            <person name="Waterston R."/>
        </authorList>
    </citation>
    <scope>NUCLEOTIDE SEQUENCE [LARGE SCALE GENOMIC DNA]</scope>
    <source>
        <strain evidence="3 4">Bristol N2</strain>
    </source>
</reference>
<organism evidence="3 4">
    <name type="scientific">Caenorhabditis elegans</name>
    <dbReference type="NCBI Taxonomy" id="6239"/>
    <lineage>
        <taxon>Eukaryota</taxon>
        <taxon>Metazoa</taxon>
        <taxon>Ecdysozoa</taxon>
        <taxon>Nematoda</taxon>
        <taxon>Chromadorea</taxon>
        <taxon>Rhabditida</taxon>
        <taxon>Rhabditina</taxon>
        <taxon>Rhabditomorpha</taxon>
        <taxon>Rhabditoidea</taxon>
        <taxon>Rhabditidae</taxon>
        <taxon>Peloderinae</taxon>
        <taxon>Caenorhabditis</taxon>
    </lineage>
</organism>
<dbReference type="PaxDb" id="6239-F14H3.5"/>
<dbReference type="InParanoid" id="O45361"/>
<dbReference type="AlphaFoldDB" id="O45361"/>
<dbReference type="Bgee" id="WBGene00008824">
    <property type="expression patterns" value="Expressed in germ line (C elegans) and 3 other cell types or tissues"/>
</dbReference>
<dbReference type="Proteomes" id="UP000001940">
    <property type="component" value="Chromosome V"/>
</dbReference>
<evidence type="ECO:0000256" key="1">
    <source>
        <dbReference type="SAM" id="Coils"/>
    </source>
</evidence>
<evidence type="ECO:0000313" key="4">
    <source>
        <dbReference type="Proteomes" id="UP000001940"/>
    </source>
</evidence>
<dbReference type="UCSC" id="F14H3.5">
    <property type="organism name" value="c. elegans"/>
</dbReference>
<evidence type="ECO:0000313" key="5">
    <source>
        <dbReference type="WormBase" id="F14H3.5"/>
    </source>
</evidence>
<keyword evidence="1" id="KW-0175">Coiled coil</keyword>
<accession>O45361</accession>
<dbReference type="RefSeq" id="NP_507039.3">
    <property type="nucleotide sequence ID" value="NM_074638.5"/>
</dbReference>
<feature type="region of interest" description="Disordered" evidence="2">
    <location>
        <begin position="1"/>
        <end position="45"/>
    </location>
</feature>
<dbReference type="HOGENOM" id="CLU_1236034_0_0_1"/>
<dbReference type="AGR" id="WB:WBGene00008824"/>